<dbReference type="PATRIC" id="fig|1307839.3.peg.506"/>
<dbReference type="InterPro" id="IPR044148">
    <property type="entry name" value="ALDH_GabD1-like"/>
</dbReference>
<dbReference type="Gene3D" id="3.40.309.10">
    <property type="entry name" value="Aldehyde Dehydrogenase, Chain A, domain 2"/>
    <property type="match status" value="1"/>
</dbReference>
<dbReference type="PANTHER" id="PTHR43217:SF1">
    <property type="entry name" value="SUCCINATE SEMIALDEHYDE DEHYDROGENASE [NAD(P)+] SAD"/>
    <property type="match status" value="1"/>
</dbReference>
<dbReference type="InterPro" id="IPR047110">
    <property type="entry name" value="GABD/Sad-like"/>
</dbReference>
<dbReference type="InterPro" id="IPR016162">
    <property type="entry name" value="Ald_DH_N"/>
</dbReference>
<keyword evidence="6" id="KW-1185">Reference proteome</keyword>
<evidence type="ECO:0000256" key="2">
    <source>
        <dbReference type="ARBA" id="ARBA00022857"/>
    </source>
</evidence>
<protein>
    <submittedName>
        <fullName evidence="5">Succinate semialdehyde dehydrogenase [NAD(P)+] Sad</fullName>
        <ecNumber evidence="5">1.2.1.16</ecNumber>
    </submittedName>
</protein>
<dbReference type="Proteomes" id="UP000064893">
    <property type="component" value="Chromosome"/>
</dbReference>
<dbReference type="InterPro" id="IPR016161">
    <property type="entry name" value="Ald_DH/histidinol_DH"/>
</dbReference>
<dbReference type="InterPro" id="IPR015590">
    <property type="entry name" value="Aldehyde_DH_dom"/>
</dbReference>
<dbReference type="OrthoDB" id="9762913at2"/>
<dbReference type="PANTHER" id="PTHR43217">
    <property type="entry name" value="SUCCINATE SEMIALDEHYDE DEHYDROGENASE [NAD(P)+] SAD"/>
    <property type="match status" value="1"/>
</dbReference>
<proteinExistence type="inferred from homology"/>
<dbReference type="STRING" id="1307839.L21SP5_00466"/>
<evidence type="ECO:0000313" key="5">
    <source>
        <dbReference type="EMBL" id="ALO14142.1"/>
    </source>
</evidence>
<evidence type="ECO:0000313" key="6">
    <source>
        <dbReference type="Proteomes" id="UP000064893"/>
    </source>
</evidence>
<dbReference type="PROSITE" id="PS00070">
    <property type="entry name" value="ALDEHYDE_DEHYDR_CYS"/>
    <property type="match status" value="1"/>
</dbReference>
<dbReference type="RefSeq" id="WP_057951719.1">
    <property type="nucleotide sequence ID" value="NZ_CP013118.1"/>
</dbReference>
<comment type="similarity">
    <text evidence="1">Belongs to the aldehyde dehydrogenase family.</text>
</comment>
<organism evidence="5 6">
    <name type="scientific">Salinivirga cyanobacteriivorans</name>
    <dbReference type="NCBI Taxonomy" id="1307839"/>
    <lineage>
        <taxon>Bacteria</taxon>
        <taxon>Pseudomonadati</taxon>
        <taxon>Bacteroidota</taxon>
        <taxon>Bacteroidia</taxon>
        <taxon>Bacteroidales</taxon>
        <taxon>Salinivirgaceae</taxon>
        <taxon>Salinivirga</taxon>
    </lineage>
</organism>
<gene>
    <name evidence="5" type="primary">sad</name>
    <name evidence="5" type="ORF">L21SP5_00466</name>
</gene>
<dbReference type="CDD" id="cd07100">
    <property type="entry name" value="ALDH_SSADH1_GabD1"/>
    <property type="match status" value="1"/>
</dbReference>
<dbReference type="AlphaFoldDB" id="A0A0S2HVP9"/>
<dbReference type="EC" id="1.2.1.16" evidence="5"/>
<reference evidence="5 6" key="1">
    <citation type="submission" date="2015-11" db="EMBL/GenBank/DDBJ databases">
        <title>Description and complete genome sequence of a novel strain predominating in hypersaline microbial mats and representing a new family of the Bacteriodetes phylum.</title>
        <authorList>
            <person name="Spring S."/>
            <person name="Bunk B."/>
            <person name="Sproer C."/>
            <person name="Klenk H.-P."/>
        </authorList>
    </citation>
    <scope>NUCLEOTIDE SEQUENCE [LARGE SCALE GENOMIC DNA]</scope>
    <source>
        <strain evidence="5 6">L21-Spi-D4</strain>
    </source>
</reference>
<evidence type="ECO:0000259" key="4">
    <source>
        <dbReference type="Pfam" id="PF00171"/>
    </source>
</evidence>
<evidence type="ECO:0000256" key="3">
    <source>
        <dbReference type="ARBA" id="ARBA00023002"/>
    </source>
</evidence>
<keyword evidence="3 5" id="KW-0560">Oxidoreductase</keyword>
<dbReference type="EMBL" id="CP013118">
    <property type="protein sequence ID" value="ALO14142.1"/>
    <property type="molecule type" value="Genomic_DNA"/>
</dbReference>
<dbReference type="Gene3D" id="3.40.605.10">
    <property type="entry name" value="Aldehyde Dehydrogenase, Chain A, domain 1"/>
    <property type="match status" value="1"/>
</dbReference>
<dbReference type="InterPro" id="IPR016163">
    <property type="entry name" value="Ald_DH_C"/>
</dbReference>
<dbReference type="KEGG" id="blq:L21SP5_00466"/>
<accession>A0A0S2HVP9</accession>
<dbReference type="FunFam" id="3.40.309.10:FF:000010">
    <property type="entry name" value="Gamma-aminobutyraldehyde dehydrogenase"/>
    <property type="match status" value="1"/>
</dbReference>
<sequence>MTLKSINPYDGSLIASYDQVSEDKLEELLDKSASQWVEWRATPFNKRKSLLEETAKILRDRKEQYASLITREIGKAINESRGEIEKCAWVCEYYAENAQRFLISEEVATEYSKAQIDYQPLGPILAVMPWNFPFWQVFRFAAPNLMAGNVAILKHASNATGCSLAIQQLFLDAGFPEGTFLSLFLRGSETSKLISDSRIAGVTLTGSTLAGKAVAEAAGKSIKKSVLELGGSDPYLILEDADIDLAVEKCVAGRLMNAGQSCIGAKRFIVVASVYDKFIKKFIAKMKMAKVGDPTEDDTHVGPLASKQFREELHFQVEKSIEKGAVLELGGEVPEGKGAFYPPTVLSNVSKGMPAYDEELFGPVASVIMVDDEDAAIEVANDTNFGLGAAVFTTDLKRGERIASDSIRAGAVFVNDFVKSDPRLPFGGIKESGYGRELSLYGIREFMNVKTVVVS</sequence>
<name>A0A0S2HVP9_9BACT</name>
<feature type="domain" description="Aldehyde dehydrogenase" evidence="4">
    <location>
        <begin position="3"/>
        <end position="452"/>
    </location>
</feature>
<dbReference type="SUPFAM" id="SSF53720">
    <property type="entry name" value="ALDH-like"/>
    <property type="match status" value="1"/>
</dbReference>
<evidence type="ECO:0000256" key="1">
    <source>
        <dbReference type="ARBA" id="ARBA00009986"/>
    </source>
</evidence>
<dbReference type="Pfam" id="PF00171">
    <property type="entry name" value="Aldedh"/>
    <property type="match status" value="1"/>
</dbReference>
<keyword evidence="2" id="KW-0521">NADP</keyword>
<dbReference type="GO" id="GO:0004030">
    <property type="term" value="F:aldehyde dehydrogenase [NAD(P)+] activity"/>
    <property type="evidence" value="ECO:0007669"/>
    <property type="project" value="InterPro"/>
</dbReference>
<dbReference type="FunFam" id="3.40.605.10:FF:000012">
    <property type="entry name" value="NAD-dependent succinate-semialdehyde dehydrogenase"/>
    <property type="match status" value="1"/>
</dbReference>
<dbReference type="InterPro" id="IPR016160">
    <property type="entry name" value="Ald_DH_CS_CYS"/>
</dbReference>
<dbReference type="GO" id="GO:0004777">
    <property type="term" value="F:succinate-semialdehyde dehydrogenase (NAD+) activity"/>
    <property type="evidence" value="ECO:0007669"/>
    <property type="project" value="TreeGrafter"/>
</dbReference>